<dbReference type="GO" id="GO:0042162">
    <property type="term" value="F:telomeric DNA binding"/>
    <property type="evidence" value="ECO:0007669"/>
    <property type="project" value="TreeGrafter"/>
</dbReference>
<proteinExistence type="predicted"/>
<dbReference type="PANTHER" id="PTHR12604:SF4">
    <property type="entry name" value="X-RAY REPAIR CROSS-COMPLEMENTING PROTEIN 5"/>
    <property type="match status" value="1"/>
</dbReference>
<dbReference type="GO" id="GO:0043564">
    <property type="term" value="C:Ku70:Ku80 complex"/>
    <property type="evidence" value="ECO:0007669"/>
    <property type="project" value="TreeGrafter"/>
</dbReference>
<name>A0AAN8XMX7_HALRR</name>
<gene>
    <name evidence="2" type="ORF">SK128_020501</name>
</gene>
<evidence type="ECO:0000313" key="3">
    <source>
        <dbReference type="Proteomes" id="UP001381693"/>
    </source>
</evidence>
<comment type="caution">
    <text evidence="2">The sequence shown here is derived from an EMBL/GenBank/DDBJ whole genome shotgun (WGS) entry which is preliminary data.</text>
</comment>
<dbReference type="SUPFAM" id="SSF53300">
    <property type="entry name" value="vWA-like"/>
    <property type="match status" value="1"/>
</dbReference>
<dbReference type="InterPro" id="IPR036465">
    <property type="entry name" value="vWFA_dom_sf"/>
</dbReference>
<dbReference type="GO" id="GO:0006303">
    <property type="term" value="P:double-strand break repair via nonhomologous end joining"/>
    <property type="evidence" value="ECO:0007669"/>
    <property type="project" value="TreeGrafter"/>
</dbReference>
<dbReference type="Proteomes" id="UP001381693">
    <property type="component" value="Unassembled WGS sequence"/>
</dbReference>
<reference evidence="2 3" key="1">
    <citation type="submission" date="2023-11" db="EMBL/GenBank/DDBJ databases">
        <title>Halocaridina rubra genome assembly.</title>
        <authorList>
            <person name="Smith C."/>
        </authorList>
    </citation>
    <scope>NUCLEOTIDE SEQUENCE [LARGE SCALE GENOMIC DNA]</scope>
    <source>
        <strain evidence="2">EP-1</strain>
        <tissue evidence="2">Whole</tissue>
    </source>
</reference>
<evidence type="ECO:0000259" key="1">
    <source>
        <dbReference type="Pfam" id="PF03731"/>
    </source>
</evidence>
<dbReference type="EMBL" id="JAXCGZ010000645">
    <property type="protein sequence ID" value="KAK7085706.1"/>
    <property type="molecule type" value="Genomic_DNA"/>
</dbReference>
<sequence length="162" mass="17935">MPPRAKPGEGIVVVLDVGPGVRAGTDTTFFAQSKKCLINILQRKMYAEKCRDMVGLVLCGSNETDNALATDNQYRNIKLLQPPLTVTWDIINRVENISGGRESGDWLDALVVAMDLLHDPDGIRFSNKRIILMTDFSGEFSDDQTTQIIAGLKNHEIELSVM</sequence>
<feature type="domain" description="Ku70/Ku80 N-terminal alpha/beta" evidence="1">
    <location>
        <begin position="28"/>
        <end position="153"/>
    </location>
</feature>
<accession>A0AAN8XMX7</accession>
<dbReference type="InterPro" id="IPR005161">
    <property type="entry name" value="Ku_N"/>
</dbReference>
<dbReference type="PANTHER" id="PTHR12604">
    <property type="entry name" value="KU AUTOANTIGEN DNA HELICASE"/>
    <property type="match status" value="1"/>
</dbReference>
<evidence type="ECO:0000313" key="2">
    <source>
        <dbReference type="EMBL" id="KAK7085706.1"/>
    </source>
</evidence>
<dbReference type="GO" id="GO:0000723">
    <property type="term" value="P:telomere maintenance"/>
    <property type="evidence" value="ECO:0007669"/>
    <property type="project" value="TreeGrafter"/>
</dbReference>
<dbReference type="Pfam" id="PF03731">
    <property type="entry name" value="Ku_N"/>
    <property type="match status" value="1"/>
</dbReference>
<dbReference type="Gene3D" id="3.40.50.410">
    <property type="entry name" value="von Willebrand factor, type A domain"/>
    <property type="match status" value="1"/>
</dbReference>
<organism evidence="2 3">
    <name type="scientific">Halocaridina rubra</name>
    <name type="common">Hawaiian red shrimp</name>
    <dbReference type="NCBI Taxonomy" id="373956"/>
    <lineage>
        <taxon>Eukaryota</taxon>
        <taxon>Metazoa</taxon>
        <taxon>Ecdysozoa</taxon>
        <taxon>Arthropoda</taxon>
        <taxon>Crustacea</taxon>
        <taxon>Multicrustacea</taxon>
        <taxon>Malacostraca</taxon>
        <taxon>Eumalacostraca</taxon>
        <taxon>Eucarida</taxon>
        <taxon>Decapoda</taxon>
        <taxon>Pleocyemata</taxon>
        <taxon>Caridea</taxon>
        <taxon>Atyoidea</taxon>
        <taxon>Atyidae</taxon>
        <taxon>Halocaridina</taxon>
    </lineage>
</organism>
<keyword evidence="3" id="KW-1185">Reference proteome</keyword>
<protein>
    <recommendedName>
        <fullName evidence="1">Ku70/Ku80 N-terminal alpha/beta domain-containing protein</fullName>
    </recommendedName>
</protein>
<dbReference type="GO" id="GO:0003690">
    <property type="term" value="F:double-stranded DNA binding"/>
    <property type="evidence" value="ECO:0007669"/>
    <property type="project" value="TreeGrafter"/>
</dbReference>
<dbReference type="AlphaFoldDB" id="A0AAN8XMX7"/>